<dbReference type="Proteomes" id="UP001489509">
    <property type="component" value="Unassembled WGS sequence"/>
</dbReference>
<evidence type="ECO:0000256" key="1">
    <source>
        <dbReference type="ARBA" id="ARBA00007637"/>
    </source>
</evidence>
<sequence>MKLTSAVITGATGMIGINLINRLLEEGVRVLTLVRPHSSNAARLPKQEGLTVLECGLCDLPKAAGRISGQYDAFFHLGWDGTFGDSRNDMALQTQNIRYTLDAVDLAKQLGCQVFVGAGSQAEYGRVTGSLSAHTPAFPENGYGIAKLCAGQMSRIACRQQGIRHVWARILSVYGTFEGPNTMVMSSIRTLLRGERPLFTGSEQMWDYLFSEDAANGLYLMAQKGLDGAVYCLGSGQARPLREYIEALRDAVDPSLPVGIGALPYAQNQVMYLCADIASLTKDTGFVPQVSFEEGIKKTVEWCKKECGR</sequence>
<dbReference type="Gene3D" id="3.40.50.720">
    <property type="entry name" value="NAD(P)-binding Rossmann-like Domain"/>
    <property type="match status" value="1"/>
</dbReference>
<dbReference type="RefSeq" id="WP_349219323.1">
    <property type="nucleotide sequence ID" value="NZ_JBBMFD010000010.1"/>
</dbReference>
<accession>A0ABV1E010</accession>
<comment type="caution">
    <text evidence="3">The sequence shown here is derived from an EMBL/GenBank/DDBJ whole genome shotgun (WGS) entry which is preliminary data.</text>
</comment>
<evidence type="ECO:0000259" key="2">
    <source>
        <dbReference type="Pfam" id="PF01370"/>
    </source>
</evidence>
<dbReference type="Pfam" id="PF01370">
    <property type="entry name" value="Epimerase"/>
    <property type="match status" value="1"/>
</dbReference>
<comment type="similarity">
    <text evidence="1">Belongs to the NAD(P)-dependent epimerase/dehydratase family.</text>
</comment>
<name>A0ABV1E010_9FIRM</name>
<reference evidence="3 4" key="1">
    <citation type="submission" date="2024-03" db="EMBL/GenBank/DDBJ databases">
        <title>Human intestinal bacterial collection.</title>
        <authorList>
            <person name="Pauvert C."/>
            <person name="Hitch T.C.A."/>
            <person name="Clavel T."/>
        </authorList>
    </citation>
    <scope>NUCLEOTIDE SEQUENCE [LARGE SCALE GENOMIC DNA]</scope>
    <source>
        <strain evidence="3 4">CLA-JM-H44</strain>
    </source>
</reference>
<keyword evidence="4" id="KW-1185">Reference proteome</keyword>
<evidence type="ECO:0000313" key="4">
    <source>
        <dbReference type="Proteomes" id="UP001489509"/>
    </source>
</evidence>
<protein>
    <submittedName>
        <fullName evidence="3">NAD(P)-dependent oxidoreductase</fullName>
    </submittedName>
</protein>
<dbReference type="PANTHER" id="PTHR43000">
    <property type="entry name" value="DTDP-D-GLUCOSE 4,6-DEHYDRATASE-RELATED"/>
    <property type="match status" value="1"/>
</dbReference>
<dbReference type="EMBL" id="JBBMFD010000010">
    <property type="protein sequence ID" value="MEQ2440643.1"/>
    <property type="molecule type" value="Genomic_DNA"/>
</dbReference>
<evidence type="ECO:0000313" key="3">
    <source>
        <dbReference type="EMBL" id="MEQ2440643.1"/>
    </source>
</evidence>
<gene>
    <name evidence="3" type="ORF">WMO26_07370</name>
</gene>
<dbReference type="SUPFAM" id="SSF51735">
    <property type="entry name" value="NAD(P)-binding Rossmann-fold domains"/>
    <property type="match status" value="1"/>
</dbReference>
<organism evidence="3 4">
    <name type="scientific">Solibaculum intestinale</name>
    <dbReference type="NCBI Taxonomy" id="3133165"/>
    <lineage>
        <taxon>Bacteria</taxon>
        <taxon>Bacillati</taxon>
        <taxon>Bacillota</taxon>
        <taxon>Clostridia</taxon>
        <taxon>Eubacteriales</taxon>
        <taxon>Oscillospiraceae</taxon>
        <taxon>Solibaculum</taxon>
    </lineage>
</organism>
<feature type="domain" description="NAD-dependent epimerase/dehydratase" evidence="2">
    <location>
        <begin position="7"/>
        <end position="234"/>
    </location>
</feature>
<dbReference type="InterPro" id="IPR001509">
    <property type="entry name" value="Epimerase_deHydtase"/>
</dbReference>
<proteinExistence type="inferred from homology"/>
<dbReference type="InterPro" id="IPR036291">
    <property type="entry name" value="NAD(P)-bd_dom_sf"/>
</dbReference>